<evidence type="ECO:0000313" key="2">
    <source>
        <dbReference type="Proteomes" id="UP000199696"/>
    </source>
</evidence>
<accession>A0A1C6TPZ9</accession>
<organism evidence="1 2">
    <name type="scientific">Micromonospora eburnea</name>
    <dbReference type="NCBI Taxonomy" id="227316"/>
    <lineage>
        <taxon>Bacteria</taxon>
        <taxon>Bacillati</taxon>
        <taxon>Actinomycetota</taxon>
        <taxon>Actinomycetes</taxon>
        <taxon>Micromonosporales</taxon>
        <taxon>Micromonosporaceae</taxon>
        <taxon>Micromonospora</taxon>
    </lineage>
</organism>
<evidence type="ECO:0008006" key="3">
    <source>
        <dbReference type="Google" id="ProtNLM"/>
    </source>
</evidence>
<gene>
    <name evidence="1" type="ORF">GA0070604_0063</name>
</gene>
<dbReference type="Proteomes" id="UP000199696">
    <property type="component" value="Unassembled WGS sequence"/>
</dbReference>
<sequence>MTPPSYVSDVILPAPGPGRSWLNTGGKAVTLADLRGKIVLLDFWKS</sequence>
<dbReference type="AlphaFoldDB" id="A0A1C6TPZ9"/>
<name>A0A1C6TPZ9_9ACTN</name>
<reference evidence="2" key="1">
    <citation type="submission" date="2016-06" db="EMBL/GenBank/DDBJ databases">
        <authorList>
            <person name="Varghese N."/>
            <person name="Submissions Spin"/>
        </authorList>
    </citation>
    <scope>NUCLEOTIDE SEQUENCE [LARGE SCALE GENOMIC DNA]</scope>
    <source>
        <strain evidence="2">DSM 44814</strain>
    </source>
</reference>
<evidence type="ECO:0000313" key="1">
    <source>
        <dbReference type="EMBL" id="SCL43904.1"/>
    </source>
</evidence>
<dbReference type="Gene3D" id="3.40.30.10">
    <property type="entry name" value="Glutaredoxin"/>
    <property type="match status" value="1"/>
</dbReference>
<protein>
    <recommendedName>
        <fullName evidence="3">AhpC/TSA family protein</fullName>
    </recommendedName>
</protein>
<dbReference type="SUPFAM" id="SSF52833">
    <property type="entry name" value="Thioredoxin-like"/>
    <property type="match status" value="1"/>
</dbReference>
<dbReference type="EMBL" id="FMHY01000002">
    <property type="protein sequence ID" value="SCL43904.1"/>
    <property type="molecule type" value="Genomic_DNA"/>
</dbReference>
<dbReference type="STRING" id="227316.GA0070604_0063"/>
<keyword evidence="2" id="KW-1185">Reference proteome</keyword>
<proteinExistence type="predicted"/>
<dbReference type="InterPro" id="IPR036249">
    <property type="entry name" value="Thioredoxin-like_sf"/>
</dbReference>